<dbReference type="GO" id="GO:0008270">
    <property type="term" value="F:zinc ion binding"/>
    <property type="evidence" value="ECO:0007669"/>
    <property type="project" value="InterPro"/>
</dbReference>
<evidence type="ECO:0000256" key="1">
    <source>
        <dbReference type="ARBA" id="ARBA00023002"/>
    </source>
</evidence>
<sequence>MSDSSMRAVVQHTLGGPDVLSVRQVPRPEPLPTEVRVRVHAAGINPVDWKTRAGGGMAGVLGEPPFILGWDVSGVVDEVGFGVTTLREGDEVYGMPWFPRAAGGYAEYVTAPARQFARKPATLSHEQAAAVPLAALTAWQVLVDTAHVTAGQRVLVHAAAGGVGHLAVQFAKHLGAHVIGTARARRHDWLTGLGADELVDYTAVRFEDAVSGVDVVVDLVGDAHDDTGTRSLEVLRPGGLLVAVPSGASPELAAEAEAKGVRVTPFLVEPDGPALTRIGELIDAGEVVVEVEETFPLDQVAEAHARGESQRTRGKLVLRVTS</sequence>
<dbReference type="Proteomes" id="UP000199352">
    <property type="component" value="Unassembled WGS sequence"/>
</dbReference>
<evidence type="ECO:0000259" key="2">
    <source>
        <dbReference type="SMART" id="SM00829"/>
    </source>
</evidence>
<dbReference type="PANTHER" id="PTHR11695">
    <property type="entry name" value="ALCOHOL DEHYDROGENASE RELATED"/>
    <property type="match status" value="1"/>
</dbReference>
<dbReference type="SUPFAM" id="SSF50129">
    <property type="entry name" value="GroES-like"/>
    <property type="match status" value="1"/>
</dbReference>
<organism evidence="3 4">
    <name type="scientific">Lentzea xinjiangensis</name>
    <dbReference type="NCBI Taxonomy" id="402600"/>
    <lineage>
        <taxon>Bacteria</taxon>
        <taxon>Bacillati</taxon>
        <taxon>Actinomycetota</taxon>
        <taxon>Actinomycetes</taxon>
        <taxon>Pseudonocardiales</taxon>
        <taxon>Pseudonocardiaceae</taxon>
        <taxon>Lentzea</taxon>
    </lineage>
</organism>
<reference evidence="4" key="1">
    <citation type="submission" date="2016-10" db="EMBL/GenBank/DDBJ databases">
        <authorList>
            <person name="Varghese N."/>
            <person name="Submissions S."/>
        </authorList>
    </citation>
    <scope>NUCLEOTIDE SEQUENCE [LARGE SCALE GENOMIC DNA]</scope>
    <source>
        <strain evidence="4">CGMCC 4.3525</strain>
    </source>
</reference>
<protein>
    <submittedName>
        <fullName evidence="3">NADPH:quinone reductase</fullName>
    </submittedName>
</protein>
<dbReference type="Gene3D" id="3.40.50.720">
    <property type="entry name" value="NAD(P)-binding Rossmann-like Domain"/>
    <property type="match status" value="1"/>
</dbReference>
<dbReference type="CDD" id="cd05289">
    <property type="entry name" value="MDR_like_2"/>
    <property type="match status" value="1"/>
</dbReference>
<gene>
    <name evidence="3" type="ORF">SAMN05216188_12193</name>
</gene>
<dbReference type="Pfam" id="PF08240">
    <property type="entry name" value="ADH_N"/>
    <property type="match status" value="1"/>
</dbReference>
<dbReference type="InterPro" id="IPR002364">
    <property type="entry name" value="Quin_OxRdtase/zeta-crystal_CS"/>
</dbReference>
<dbReference type="AlphaFoldDB" id="A0A1H9UH01"/>
<dbReference type="SMART" id="SM00829">
    <property type="entry name" value="PKS_ER"/>
    <property type="match status" value="1"/>
</dbReference>
<proteinExistence type="predicted"/>
<dbReference type="SUPFAM" id="SSF51735">
    <property type="entry name" value="NAD(P)-binding Rossmann-fold domains"/>
    <property type="match status" value="1"/>
</dbReference>
<dbReference type="Gene3D" id="3.90.180.10">
    <property type="entry name" value="Medium-chain alcohol dehydrogenases, catalytic domain"/>
    <property type="match status" value="1"/>
</dbReference>
<accession>A0A1H9UH01</accession>
<dbReference type="PROSITE" id="PS01162">
    <property type="entry name" value="QOR_ZETA_CRYSTAL"/>
    <property type="match status" value="1"/>
</dbReference>
<dbReference type="InterPro" id="IPR011032">
    <property type="entry name" value="GroES-like_sf"/>
</dbReference>
<dbReference type="InterPro" id="IPR013154">
    <property type="entry name" value="ADH-like_N"/>
</dbReference>
<dbReference type="EMBL" id="FOFR01000021">
    <property type="protein sequence ID" value="SES08343.1"/>
    <property type="molecule type" value="Genomic_DNA"/>
</dbReference>
<dbReference type="InterPro" id="IPR020843">
    <property type="entry name" value="ER"/>
</dbReference>
<keyword evidence="4" id="KW-1185">Reference proteome</keyword>
<dbReference type="STRING" id="402600.SAMN05216188_12193"/>
<dbReference type="GO" id="GO:0016491">
    <property type="term" value="F:oxidoreductase activity"/>
    <property type="evidence" value="ECO:0007669"/>
    <property type="project" value="UniProtKB-KW"/>
</dbReference>
<keyword evidence="1" id="KW-0560">Oxidoreductase</keyword>
<dbReference type="Pfam" id="PF13602">
    <property type="entry name" value="ADH_zinc_N_2"/>
    <property type="match status" value="1"/>
</dbReference>
<feature type="domain" description="Enoyl reductase (ER)" evidence="2">
    <location>
        <begin position="15"/>
        <end position="318"/>
    </location>
</feature>
<dbReference type="InterPro" id="IPR050700">
    <property type="entry name" value="YIM1/Zinc_Alcohol_DH_Fams"/>
</dbReference>
<evidence type="ECO:0000313" key="3">
    <source>
        <dbReference type="EMBL" id="SES08343.1"/>
    </source>
</evidence>
<dbReference type="PANTHER" id="PTHR11695:SF294">
    <property type="entry name" value="RETICULON-4-INTERACTING PROTEIN 1, MITOCHONDRIAL"/>
    <property type="match status" value="1"/>
</dbReference>
<name>A0A1H9UH01_9PSEU</name>
<evidence type="ECO:0000313" key="4">
    <source>
        <dbReference type="Proteomes" id="UP000199352"/>
    </source>
</evidence>
<dbReference type="InterPro" id="IPR036291">
    <property type="entry name" value="NAD(P)-bd_dom_sf"/>
</dbReference>